<organism evidence="10">
    <name type="scientific">Coccidioides posadasii (strain RMSCC 757 / Silveira)</name>
    <name type="common">Valley fever fungus</name>
    <dbReference type="NCBI Taxonomy" id="443226"/>
    <lineage>
        <taxon>Eukaryota</taxon>
        <taxon>Fungi</taxon>
        <taxon>Dikarya</taxon>
        <taxon>Ascomycota</taxon>
        <taxon>Pezizomycotina</taxon>
        <taxon>Eurotiomycetes</taxon>
        <taxon>Eurotiomycetidae</taxon>
        <taxon>Onygenales</taxon>
        <taxon>Onygenaceae</taxon>
        <taxon>Coccidioides</taxon>
    </lineage>
</organism>
<feature type="compositionally biased region" description="Basic and acidic residues" evidence="8">
    <location>
        <begin position="157"/>
        <end position="168"/>
    </location>
</feature>
<dbReference type="HOGENOM" id="CLU_1337397_0_0_1"/>
<dbReference type="VEuPathDB" id="FungiDB:CPSG_06589"/>
<dbReference type="VEuPathDB" id="FungiDB:D8B26_001377"/>
<proteinExistence type="predicted"/>
<dbReference type="InterPro" id="IPR052571">
    <property type="entry name" value="Mt_RNA_Methyltransferase"/>
</dbReference>
<comment type="subcellular location">
    <subcellularLocation>
        <location evidence="1">Mitochondrion</location>
    </subcellularLocation>
</comment>
<evidence type="ECO:0000313" key="9">
    <source>
        <dbReference type="EMBL" id="EFW16630.1"/>
    </source>
</evidence>
<evidence type="ECO:0000256" key="5">
    <source>
        <dbReference type="ARBA" id="ARBA00023014"/>
    </source>
</evidence>
<evidence type="ECO:0000256" key="4">
    <source>
        <dbReference type="ARBA" id="ARBA00023004"/>
    </source>
</evidence>
<evidence type="ECO:0000256" key="2">
    <source>
        <dbReference type="ARBA" id="ARBA00022723"/>
    </source>
</evidence>
<dbReference type="EMBL" id="GL636496">
    <property type="protein sequence ID" value="EFW16630.1"/>
    <property type="molecule type" value="Genomic_DNA"/>
</dbReference>
<dbReference type="Proteomes" id="UP000002497">
    <property type="component" value="Unassembled WGS sequence"/>
</dbReference>
<sequence>MKLLWITQAIFEIQELSEMNESTTPQVNTLSLPRLILPPIKRKGHVVMDVCTPAGKIERWVVPRSFSKQAYRDARKSKWGDLWALGAKTRMTRALKLGTAKKSVIKTKKEASKSKNNKEDVDDELGIMDEDGFDIPDFERIMEKFNERGAKAGKNKRISEDQDNARDMKPKRRPSDVTVPTWIKKMEKRRARKLREKYSKSFSET</sequence>
<dbReference type="STRING" id="443226.E9D9P9"/>
<keyword evidence="4" id="KW-0408">Iron</keyword>
<comment type="function">
    <text evidence="7">Mitochondrial ribosome (mitoribosome) assembly factor. Binds at the interface of the head and body domains of the mitochondrial small ribosomal subunit (mt-SSU), occluding the mRNA channel and preventing compaction of the head domain towards the body. Probable inactive methyltransferase: retains the characteristic folding and ability to bind S-adenosyl-L-methionine, but it probably lost its methyltransferase activity.</text>
</comment>
<name>E9D9P9_COCPS</name>
<keyword evidence="9" id="KW-0689">Ribosomal protein</keyword>
<reference evidence="10" key="1">
    <citation type="journal article" date="2010" name="Genome Res.">
        <title>Population genomic sequencing of Coccidioides fungi reveals recent hybridization and transposon control.</title>
        <authorList>
            <person name="Neafsey D.E."/>
            <person name="Barker B.M."/>
            <person name="Sharpton T.J."/>
            <person name="Stajich J.E."/>
            <person name="Park D.J."/>
            <person name="Whiston E."/>
            <person name="Hung C.-Y."/>
            <person name="McMahan C."/>
            <person name="White J."/>
            <person name="Sykes S."/>
            <person name="Heiman D."/>
            <person name="Young S."/>
            <person name="Zeng Q."/>
            <person name="Abouelleil A."/>
            <person name="Aftuck L."/>
            <person name="Bessette D."/>
            <person name="Brown A."/>
            <person name="FitzGerald M."/>
            <person name="Lui A."/>
            <person name="Macdonald J.P."/>
            <person name="Priest M."/>
            <person name="Orbach M.J."/>
            <person name="Galgiani J.N."/>
            <person name="Kirkland T.N."/>
            <person name="Cole G.T."/>
            <person name="Birren B.W."/>
            <person name="Henn M.R."/>
            <person name="Taylor J.W."/>
            <person name="Rounsley S.D."/>
        </authorList>
    </citation>
    <scope>NUCLEOTIDE SEQUENCE [LARGE SCALE GENOMIC DNA]</scope>
    <source>
        <strain evidence="10">RMSCC 757 / Silveira</strain>
    </source>
</reference>
<keyword evidence="5" id="KW-0411">Iron-sulfur</keyword>
<evidence type="ECO:0000256" key="6">
    <source>
        <dbReference type="ARBA" id="ARBA00023128"/>
    </source>
</evidence>
<evidence type="ECO:0000256" key="3">
    <source>
        <dbReference type="ARBA" id="ARBA00022946"/>
    </source>
</evidence>
<dbReference type="InterPro" id="IPR015324">
    <property type="entry name" value="Ribosomal_Rsm22-like"/>
</dbReference>
<dbReference type="PANTHER" id="PTHR13184">
    <property type="entry name" value="37S RIBOSOMAL PROTEIN S22"/>
    <property type="match status" value="1"/>
</dbReference>
<dbReference type="GO" id="GO:0005763">
    <property type="term" value="C:mitochondrial small ribosomal subunit"/>
    <property type="evidence" value="ECO:0007669"/>
    <property type="project" value="TreeGrafter"/>
</dbReference>
<dbReference type="GO" id="GO:0006412">
    <property type="term" value="P:translation"/>
    <property type="evidence" value="ECO:0007669"/>
    <property type="project" value="InterPro"/>
</dbReference>
<keyword evidence="6" id="KW-0496">Mitochondrion</keyword>
<feature type="region of interest" description="Disordered" evidence="8">
    <location>
        <begin position="146"/>
        <end position="205"/>
    </location>
</feature>
<keyword evidence="10" id="KW-1185">Reference proteome</keyword>
<feature type="compositionally biased region" description="Basic residues" evidence="8">
    <location>
        <begin position="186"/>
        <end position="195"/>
    </location>
</feature>
<accession>E9D9P9</accession>
<reference evidence="10" key="2">
    <citation type="submission" date="2010-03" db="EMBL/GenBank/DDBJ databases">
        <title>The genome sequence of Coccidioides posadasii strain Silveira.</title>
        <authorList>
            <consortium name="The Broad Institute Genome Sequencing Center for Infectious Disease"/>
            <person name="Neafsey D."/>
            <person name="Orbach M."/>
            <person name="Henn M.R."/>
            <person name="Cole G.T."/>
            <person name="Galgiani J."/>
            <person name="Gardner M.J."/>
            <person name="Kirkland T.N."/>
            <person name="Taylor J.W."/>
            <person name="Young S.K."/>
            <person name="Zeng Q."/>
            <person name="Koehrsen M."/>
            <person name="Alvarado L."/>
            <person name="Berlin A."/>
            <person name="Borenstein D."/>
            <person name="Chapman S.B."/>
            <person name="Chen Z."/>
            <person name="Engels R."/>
            <person name="Freedman E."/>
            <person name="Gellesch M."/>
            <person name="Goldberg J."/>
            <person name="Griggs A."/>
            <person name="Gujja S."/>
            <person name="Heilman E."/>
            <person name="Heiman D."/>
            <person name="Howarth C."/>
            <person name="Jen D."/>
            <person name="Larson L."/>
            <person name="Mehta T."/>
            <person name="Neiman D."/>
            <person name="Park D."/>
            <person name="Pearson M."/>
            <person name="Richards J."/>
            <person name="Roberts A."/>
            <person name="Saif S."/>
            <person name="Shea T."/>
            <person name="Shenoy N."/>
            <person name="Sisk P."/>
            <person name="Stolte C."/>
            <person name="Sykes S."/>
            <person name="Walk T."/>
            <person name="White J."/>
            <person name="Yandava C."/>
            <person name="Haas B."/>
            <person name="Nusbaum C."/>
            <person name="Birren B."/>
        </authorList>
    </citation>
    <scope>NUCLEOTIDE SEQUENCE [LARGE SCALE GENOMIC DNA]</scope>
    <source>
        <strain evidence="10">RMSCC 757 / Silveira</strain>
    </source>
</reference>
<dbReference type="AlphaFoldDB" id="E9D9P9"/>
<dbReference type="GO" id="GO:0051536">
    <property type="term" value="F:iron-sulfur cluster binding"/>
    <property type="evidence" value="ECO:0007669"/>
    <property type="project" value="UniProtKB-KW"/>
</dbReference>
<evidence type="ECO:0000313" key="10">
    <source>
        <dbReference type="Proteomes" id="UP000002497"/>
    </source>
</evidence>
<evidence type="ECO:0000256" key="1">
    <source>
        <dbReference type="ARBA" id="ARBA00004173"/>
    </source>
</evidence>
<gene>
    <name evidence="9" type="ORF">CPSG_06589</name>
</gene>
<dbReference type="Pfam" id="PF09243">
    <property type="entry name" value="Rsm22"/>
    <property type="match status" value="1"/>
</dbReference>
<keyword evidence="3" id="KW-0809">Transit peptide</keyword>
<keyword evidence="2" id="KW-0479">Metal-binding</keyword>
<keyword evidence="9" id="KW-0687">Ribonucleoprotein</keyword>
<dbReference type="GO" id="GO:0008168">
    <property type="term" value="F:methyltransferase activity"/>
    <property type="evidence" value="ECO:0007669"/>
    <property type="project" value="InterPro"/>
</dbReference>
<evidence type="ECO:0000256" key="7">
    <source>
        <dbReference type="ARBA" id="ARBA00045681"/>
    </source>
</evidence>
<protein>
    <submittedName>
        <fullName evidence="9">37S ribosomal protein Rsm22</fullName>
    </submittedName>
</protein>
<evidence type="ECO:0000256" key="8">
    <source>
        <dbReference type="SAM" id="MobiDB-lite"/>
    </source>
</evidence>
<dbReference type="GO" id="GO:0003735">
    <property type="term" value="F:structural constituent of ribosome"/>
    <property type="evidence" value="ECO:0007669"/>
    <property type="project" value="TreeGrafter"/>
</dbReference>
<dbReference type="GO" id="GO:0046872">
    <property type="term" value="F:metal ion binding"/>
    <property type="evidence" value="ECO:0007669"/>
    <property type="project" value="UniProtKB-KW"/>
</dbReference>
<dbReference type="PANTHER" id="PTHR13184:SF5">
    <property type="entry name" value="METHYLTRANSFERASE-LIKE PROTEIN 17, MITOCHONDRIAL"/>
    <property type="match status" value="1"/>
</dbReference>